<protein>
    <submittedName>
        <fullName evidence="4">SAM-dependent methyltransferase</fullName>
    </submittedName>
</protein>
<dbReference type="Proteomes" id="UP000585272">
    <property type="component" value="Unassembled WGS sequence"/>
</dbReference>
<feature type="domain" description="Methyltransferase" evidence="3">
    <location>
        <begin position="54"/>
        <end position="151"/>
    </location>
</feature>
<reference evidence="4 5" key="1">
    <citation type="submission" date="2020-08" db="EMBL/GenBank/DDBJ databases">
        <title>Genomic Encyclopedia of Archaeal and Bacterial Type Strains, Phase II (KMG-II): from individual species to whole genera.</title>
        <authorList>
            <person name="Goeker M."/>
        </authorList>
    </citation>
    <scope>NUCLEOTIDE SEQUENCE [LARGE SCALE GENOMIC DNA]</scope>
    <source>
        <strain evidence="4 5">DSM 23288</strain>
    </source>
</reference>
<keyword evidence="1 4" id="KW-0489">Methyltransferase</keyword>
<evidence type="ECO:0000313" key="5">
    <source>
        <dbReference type="Proteomes" id="UP000585272"/>
    </source>
</evidence>
<organism evidence="4 5">
    <name type="scientific">Conexibacter arvalis</name>
    <dbReference type="NCBI Taxonomy" id="912552"/>
    <lineage>
        <taxon>Bacteria</taxon>
        <taxon>Bacillati</taxon>
        <taxon>Actinomycetota</taxon>
        <taxon>Thermoleophilia</taxon>
        <taxon>Solirubrobacterales</taxon>
        <taxon>Conexibacteraceae</taxon>
        <taxon>Conexibacter</taxon>
    </lineage>
</organism>
<dbReference type="InterPro" id="IPR041698">
    <property type="entry name" value="Methyltransf_25"/>
</dbReference>
<proteinExistence type="predicted"/>
<dbReference type="Gene3D" id="3.40.50.150">
    <property type="entry name" value="Vaccinia Virus protein VP39"/>
    <property type="match status" value="1"/>
</dbReference>
<evidence type="ECO:0000256" key="2">
    <source>
        <dbReference type="ARBA" id="ARBA00022679"/>
    </source>
</evidence>
<accession>A0A840IFE1</accession>
<dbReference type="AlphaFoldDB" id="A0A840IFE1"/>
<evidence type="ECO:0000259" key="3">
    <source>
        <dbReference type="Pfam" id="PF13649"/>
    </source>
</evidence>
<dbReference type="PANTHER" id="PTHR43861">
    <property type="entry name" value="TRANS-ACONITATE 2-METHYLTRANSFERASE-RELATED"/>
    <property type="match status" value="1"/>
</dbReference>
<dbReference type="InterPro" id="IPR029063">
    <property type="entry name" value="SAM-dependent_MTases_sf"/>
</dbReference>
<dbReference type="Pfam" id="PF13649">
    <property type="entry name" value="Methyltransf_25"/>
    <property type="match status" value="1"/>
</dbReference>
<evidence type="ECO:0000313" key="4">
    <source>
        <dbReference type="EMBL" id="MBB4663045.1"/>
    </source>
</evidence>
<sequence length="291" mass="31391">MSTDAHELNRASWNAATARHLTHRRDLARRLRDGDATLWPEERALLGDLAGRRVVHLQCNDGADTLGLAALGADALGVDISDVAVEAARALAAESGIAARFERADVLDWLPRAAARGERFDVVFASYGALPWISDLGAWARGAAGVLAPGGLLAVVEFHPLMYVFEEGWRVERPYFASAGGQRWEEGVEDYVGYSAGDGAGAGDGGTGESGDAAAARRWVNPNPCVEFQWTLGDVLSAVAAAGLRIERFEEHAHSNFWRPFPDMRGDGRGRWFPPRGRELPLMFSLAARAG</sequence>
<keyword evidence="2 4" id="KW-0808">Transferase</keyword>
<dbReference type="EMBL" id="JACHNU010000003">
    <property type="protein sequence ID" value="MBB4663045.1"/>
    <property type="molecule type" value="Genomic_DNA"/>
</dbReference>
<dbReference type="RefSeq" id="WP_183342741.1">
    <property type="nucleotide sequence ID" value="NZ_JACHNU010000003.1"/>
</dbReference>
<dbReference type="SUPFAM" id="SSF53335">
    <property type="entry name" value="S-adenosyl-L-methionine-dependent methyltransferases"/>
    <property type="match status" value="1"/>
</dbReference>
<comment type="caution">
    <text evidence="4">The sequence shown here is derived from an EMBL/GenBank/DDBJ whole genome shotgun (WGS) entry which is preliminary data.</text>
</comment>
<evidence type="ECO:0000256" key="1">
    <source>
        <dbReference type="ARBA" id="ARBA00022603"/>
    </source>
</evidence>
<gene>
    <name evidence="4" type="ORF">BDZ31_002634</name>
</gene>
<name>A0A840IFE1_9ACTN</name>
<keyword evidence="5" id="KW-1185">Reference proteome</keyword>
<dbReference type="PANTHER" id="PTHR43861:SF1">
    <property type="entry name" value="TRANS-ACONITATE 2-METHYLTRANSFERASE"/>
    <property type="match status" value="1"/>
</dbReference>
<dbReference type="CDD" id="cd02440">
    <property type="entry name" value="AdoMet_MTases"/>
    <property type="match status" value="1"/>
</dbReference>
<dbReference type="GO" id="GO:0008168">
    <property type="term" value="F:methyltransferase activity"/>
    <property type="evidence" value="ECO:0007669"/>
    <property type="project" value="UniProtKB-KW"/>
</dbReference>
<dbReference type="GO" id="GO:0032259">
    <property type="term" value="P:methylation"/>
    <property type="evidence" value="ECO:0007669"/>
    <property type="project" value="UniProtKB-KW"/>
</dbReference>